<name>A0AAN5S0A2_MORMO</name>
<dbReference type="GO" id="GO:0043709">
    <property type="term" value="P:cell adhesion involved in single-species biofilm formation"/>
    <property type="evidence" value="ECO:0007669"/>
    <property type="project" value="TreeGrafter"/>
</dbReference>
<dbReference type="Proteomes" id="UP000865968">
    <property type="component" value="Unassembled WGS sequence"/>
</dbReference>
<dbReference type="SUPFAM" id="SSF49401">
    <property type="entry name" value="Bacterial adhesins"/>
    <property type="match status" value="1"/>
</dbReference>
<reference evidence="6" key="1">
    <citation type="journal article" date="2018" name="Genome Biol.">
        <title>SKESA: strategic k-mer extension for scrupulous assemblies.</title>
        <authorList>
            <person name="Souvorov A."/>
            <person name="Agarwala R."/>
            <person name="Lipman D.J."/>
        </authorList>
    </citation>
    <scope>NUCLEOTIDE SEQUENCE</scope>
    <source>
        <strain evidence="6">Morganella morganii ARLG-3209</strain>
    </source>
</reference>
<feature type="signal peptide" evidence="4">
    <location>
        <begin position="1"/>
        <end position="29"/>
    </location>
</feature>
<evidence type="ECO:0000256" key="4">
    <source>
        <dbReference type="SAM" id="SignalP"/>
    </source>
</evidence>
<dbReference type="GO" id="GO:0009289">
    <property type="term" value="C:pilus"/>
    <property type="evidence" value="ECO:0007669"/>
    <property type="project" value="UniProtKB-SubCell"/>
</dbReference>
<keyword evidence="3" id="KW-0281">Fimbrium</keyword>
<gene>
    <name evidence="6" type="ORF">I8608_002148</name>
</gene>
<dbReference type="InterPro" id="IPR050263">
    <property type="entry name" value="Bact_Fimbrial_Adh_Pro"/>
</dbReference>
<dbReference type="InterPro" id="IPR008966">
    <property type="entry name" value="Adhesion_dom_sf"/>
</dbReference>
<feature type="chain" id="PRO_5042896815" evidence="4">
    <location>
        <begin position="30"/>
        <end position="350"/>
    </location>
</feature>
<reference evidence="6" key="2">
    <citation type="submission" date="2020-10" db="EMBL/GenBank/DDBJ databases">
        <authorList>
            <consortium name="NCBI Pathogen Detection Project"/>
        </authorList>
    </citation>
    <scope>NUCLEOTIDE SEQUENCE</scope>
    <source>
        <strain evidence="6">Morganella morganii ARLG-3209</strain>
    </source>
</reference>
<dbReference type="InterPro" id="IPR000259">
    <property type="entry name" value="Adhesion_dom_fimbrial"/>
</dbReference>
<comment type="similarity">
    <text evidence="2">Belongs to the fimbrial protein family.</text>
</comment>
<evidence type="ECO:0000256" key="3">
    <source>
        <dbReference type="ARBA" id="ARBA00023263"/>
    </source>
</evidence>
<keyword evidence="4" id="KW-0732">Signal</keyword>
<comment type="subcellular location">
    <subcellularLocation>
        <location evidence="1">Fimbrium</location>
    </subcellularLocation>
</comment>
<organism evidence="6 7">
    <name type="scientific">Morganella morganii</name>
    <name type="common">Proteus morganii</name>
    <dbReference type="NCBI Taxonomy" id="582"/>
    <lineage>
        <taxon>Bacteria</taxon>
        <taxon>Pseudomonadati</taxon>
        <taxon>Pseudomonadota</taxon>
        <taxon>Gammaproteobacteria</taxon>
        <taxon>Enterobacterales</taxon>
        <taxon>Morganellaceae</taxon>
        <taxon>Morganella</taxon>
    </lineage>
</organism>
<protein>
    <submittedName>
        <fullName evidence="6">Fimbrial protein</fullName>
    </submittedName>
</protein>
<dbReference type="InterPro" id="IPR036937">
    <property type="entry name" value="Adhesion_dom_fimbrial_sf"/>
</dbReference>
<dbReference type="PANTHER" id="PTHR33420:SF14">
    <property type="entry name" value="TYPE 1 FIMBRIN D-MANNOSE SPECIFIC ADHESIN"/>
    <property type="match status" value="1"/>
</dbReference>
<evidence type="ECO:0000259" key="5">
    <source>
        <dbReference type="Pfam" id="PF00419"/>
    </source>
</evidence>
<evidence type="ECO:0000313" key="7">
    <source>
        <dbReference type="Proteomes" id="UP000865968"/>
    </source>
</evidence>
<dbReference type="RefSeq" id="WP_349467530.1">
    <property type="nucleotide sequence ID" value="NZ_JBEEWI010000013.1"/>
</dbReference>
<comment type="caution">
    <text evidence="6">The sequence shown here is derived from an EMBL/GenBank/DDBJ whole genome shotgun (WGS) entry which is preliminary data.</text>
</comment>
<dbReference type="EMBL" id="DACSWI010000005">
    <property type="protein sequence ID" value="HAT3809290.1"/>
    <property type="molecule type" value="Genomic_DNA"/>
</dbReference>
<accession>A0AAN5S0A2</accession>
<sequence>MIMSKKIRKMAAVSALLAAGYLSVFPAQAAQECTPGGSNAHMPMTARVDLSLSGTVKKNDKVGEFLFNGPGYGTHIANCGPDSEVYGYATYGEGSGIIAKYYGDIDGNPAYHVSPSGVQRPSYVYVLTDTSTGTVLRTQPGARITVPEGRLEPLKLKIKIYAAVDNPPTLSLHDMTIGAILLSPFDKNGGTTRYTYSYLLRGTLQQAPVSCNAESTNLEFRLPRAPVSAFREKGFPDAEYSAEDNLTLTCTGDVSAKIKLLSDNTADYNGKPSVVRVDNEGRNNNSSGIGFVVTSPLSDETPLISQEFVKLADLNEGTTTVPLKAHYYRYGNDVSAGKAEATAQFVLQFN</sequence>
<evidence type="ECO:0000256" key="1">
    <source>
        <dbReference type="ARBA" id="ARBA00004561"/>
    </source>
</evidence>
<evidence type="ECO:0000256" key="2">
    <source>
        <dbReference type="ARBA" id="ARBA00006671"/>
    </source>
</evidence>
<dbReference type="Gene3D" id="2.60.40.1090">
    <property type="entry name" value="Fimbrial-type adhesion domain"/>
    <property type="match status" value="1"/>
</dbReference>
<dbReference type="Pfam" id="PF00419">
    <property type="entry name" value="Fimbrial"/>
    <property type="match status" value="1"/>
</dbReference>
<feature type="domain" description="Fimbrial-type adhesion" evidence="5">
    <location>
        <begin position="201"/>
        <end position="349"/>
    </location>
</feature>
<dbReference type="PANTHER" id="PTHR33420">
    <property type="entry name" value="FIMBRIAL SUBUNIT ELFA-RELATED"/>
    <property type="match status" value="1"/>
</dbReference>
<proteinExistence type="inferred from homology"/>
<evidence type="ECO:0000313" key="6">
    <source>
        <dbReference type="EMBL" id="HAT3809290.1"/>
    </source>
</evidence>
<dbReference type="AlphaFoldDB" id="A0AAN5S0A2"/>